<evidence type="ECO:0000256" key="5">
    <source>
        <dbReference type="ARBA" id="ARBA00022989"/>
    </source>
</evidence>
<accession>A0A662D407</accession>
<evidence type="ECO:0000256" key="3">
    <source>
        <dbReference type="ARBA" id="ARBA00022475"/>
    </source>
</evidence>
<dbReference type="Gene3D" id="1.10.3720.10">
    <property type="entry name" value="MetI-like"/>
    <property type="match status" value="1"/>
</dbReference>
<comment type="subcellular location">
    <subcellularLocation>
        <location evidence="1 7">Cell membrane</location>
        <topology evidence="1 7">Multi-pass membrane protein</topology>
    </subcellularLocation>
</comment>
<dbReference type="Pfam" id="PF00528">
    <property type="entry name" value="BPD_transp_1"/>
    <property type="match status" value="1"/>
</dbReference>
<evidence type="ECO:0000313" key="9">
    <source>
        <dbReference type="EMBL" id="RLE07603.1"/>
    </source>
</evidence>
<dbReference type="EMBL" id="QMPY01000081">
    <property type="protein sequence ID" value="RLE07603.1"/>
    <property type="molecule type" value="Genomic_DNA"/>
</dbReference>
<dbReference type="PANTHER" id="PTHR32243">
    <property type="entry name" value="MALTOSE TRANSPORT SYSTEM PERMEASE-RELATED"/>
    <property type="match status" value="1"/>
</dbReference>
<dbReference type="CDD" id="cd06261">
    <property type="entry name" value="TM_PBP2"/>
    <property type="match status" value="1"/>
</dbReference>
<dbReference type="InterPro" id="IPR000515">
    <property type="entry name" value="MetI-like"/>
</dbReference>
<dbReference type="InterPro" id="IPR035906">
    <property type="entry name" value="MetI-like_sf"/>
</dbReference>
<feature type="transmembrane region" description="Helical" evidence="7">
    <location>
        <begin position="251"/>
        <end position="273"/>
    </location>
</feature>
<protein>
    <submittedName>
        <fullName evidence="9">Carbohydrate ABC transporter permease</fullName>
    </submittedName>
</protein>
<evidence type="ECO:0000256" key="2">
    <source>
        <dbReference type="ARBA" id="ARBA00022448"/>
    </source>
</evidence>
<keyword evidence="3" id="KW-1003">Cell membrane</keyword>
<dbReference type="GO" id="GO:0055085">
    <property type="term" value="P:transmembrane transport"/>
    <property type="evidence" value="ECO:0007669"/>
    <property type="project" value="InterPro"/>
</dbReference>
<evidence type="ECO:0000256" key="7">
    <source>
        <dbReference type="RuleBase" id="RU363032"/>
    </source>
</evidence>
<dbReference type="PANTHER" id="PTHR32243:SF18">
    <property type="entry name" value="INNER MEMBRANE ABC TRANSPORTER PERMEASE PROTEIN YCJP"/>
    <property type="match status" value="1"/>
</dbReference>
<comment type="similarity">
    <text evidence="7">Belongs to the binding-protein-dependent transport system permease family.</text>
</comment>
<feature type="domain" description="ABC transmembrane type-1" evidence="8">
    <location>
        <begin position="81"/>
        <end position="272"/>
    </location>
</feature>
<keyword evidence="4 7" id="KW-0812">Transmembrane</keyword>
<reference evidence="9 10" key="1">
    <citation type="submission" date="2018-06" db="EMBL/GenBank/DDBJ databases">
        <title>Extensive metabolic versatility and redundancy in microbially diverse, dynamic hydrothermal sediments.</title>
        <authorList>
            <person name="Dombrowski N."/>
            <person name="Teske A."/>
            <person name="Baker B.J."/>
        </authorList>
    </citation>
    <scope>NUCLEOTIDE SEQUENCE [LARGE SCALE GENOMIC DNA]</scope>
    <source>
        <strain evidence="9">B7_G13</strain>
    </source>
</reference>
<evidence type="ECO:0000256" key="1">
    <source>
        <dbReference type="ARBA" id="ARBA00004651"/>
    </source>
</evidence>
<comment type="caution">
    <text evidence="9">The sequence shown here is derived from an EMBL/GenBank/DDBJ whole genome shotgun (WGS) entry which is preliminary data.</text>
</comment>
<dbReference type="AlphaFoldDB" id="A0A662D407"/>
<keyword evidence="5 7" id="KW-1133">Transmembrane helix</keyword>
<keyword evidence="6 7" id="KW-0472">Membrane</keyword>
<feature type="transmembrane region" description="Helical" evidence="7">
    <location>
        <begin position="150"/>
        <end position="172"/>
    </location>
</feature>
<organism evidence="9 10">
    <name type="scientific">Aerophobetes bacterium</name>
    <dbReference type="NCBI Taxonomy" id="2030807"/>
    <lineage>
        <taxon>Bacteria</taxon>
        <taxon>Candidatus Aerophobota</taxon>
    </lineage>
</organism>
<feature type="transmembrane region" description="Helical" evidence="7">
    <location>
        <begin position="193"/>
        <end position="218"/>
    </location>
</feature>
<sequence>MILLSFRKFVKPLLYLAMVLVIIGIFAPFFWLIISSISTMEELLSVPPHWIPKHPTFDNYFNIIFSKSGASEAARMFIYTMRNSLIIAGSVTLMSLIIGSFSAYALARLVFPMRKQVLISILATRMLPAISTIIPLYIIMGKFNLIDTKISLIILYLTFGIPYVVWIMTGFFRTIPSELEDAARIDGCGRLGALFRIIIPLSAPGLVATTVVSFMLAWDEFFFALIFTNTYNAKTVPVAIAEFTGRHAVDYSAMCTGGVLASIPPILLTLIFYRYIIHGLTAGAVKG</sequence>
<dbReference type="SUPFAM" id="SSF161098">
    <property type="entry name" value="MetI-like"/>
    <property type="match status" value="1"/>
</dbReference>
<evidence type="ECO:0000256" key="6">
    <source>
        <dbReference type="ARBA" id="ARBA00023136"/>
    </source>
</evidence>
<name>A0A662D407_UNCAE</name>
<dbReference type="GO" id="GO:0005886">
    <property type="term" value="C:plasma membrane"/>
    <property type="evidence" value="ECO:0007669"/>
    <property type="project" value="UniProtKB-SubCell"/>
</dbReference>
<feature type="transmembrane region" description="Helical" evidence="7">
    <location>
        <begin position="12"/>
        <end position="34"/>
    </location>
</feature>
<gene>
    <name evidence="9" type="ORF">DRZ78_02710</name>
</gene>
<keyword evidence="2 7" id="KW-0813">Transport</keyword>
<feature type="transmembrane region" description="Helical" evidence="7">
    <location>
        <begin position="85"/>
        <end position="106"/>
    </location>
</feature>
<feature type="transmembrane region" description="Helical" evidence="7">
    <location>
        <begin position="118"/>
        <end position="138"/>
    </location>
</feature>
<evidence type="ECO:0000313" key="10">
    <source>
        <dbReference type="Proteomes" id="UP000277457"/>
    </source>
</evidence>
<dbReference type="InterPro" id="IPR050901">
    <property type="entry name" value="BP-dep_ABC_trans_perm"/>
</dbReference>
<evidence type="ECO:0000259" key="8">
    <source>
        <dbReference type="PROSITE" id="PS50928"/>
    </source>
</evidence>
<dbReference type="Proteomes" id="UP000277457">
    <property type="component" value="Unassembled WGS sequence"/>
</dbReference>
<proteinExistence type="inferred from homology"/>
<evidence type="ECO:0000256" key="4">
    <source>
        <dbReference type="ARBA" id="ARBA00022692"/>
    </source>
</evidence>
<dbReference type="PROSITE" id="PS50928">
    <property type="entry name" value="ABC_TM1"/>
    <property type="match status" value="1"/>
</dbReference>